<evidence type="ECO:0000313" key="2">
    <source>
        <dbReference type="Proteomes" id="UP000199615"/>
    </source>
</evidence>
<evidence type="ECO:0000313" key="1">
    <source>
        <dbReference type="EMBL" id="SEO71131.1"/>
    </source>
</evidence>
<dbReference type="AlphaFoldDB" id="A0A1H8RXF2"/>
<sequence>MGASVVGLLVTDLLVTEETSFRGAPSGAKQDAQDTLKLWIPGSRAALAPRNDDRAARYSPASYFFSAALSSPSIAAASPPAFFTASAQDWFSGCVAFFHSASCSGVSG</sequence>
<gene>
    <name evidence="1" type="ORF">SAMN05444123_104161</name>
</gene>
<protein>
    <submittedName>
        <fullName evidence="1">Uncharacterized protein</fullName>
    </submittedName>
</protein>
<dbReference type="EMBL" id="FODT01000004">
    <property type="protein sequence ID" value="SEO71131.1"/>
    <property type="molecule type" value="Genomic_DNA"/>
</dbReference>
<proteinExistence type="predicted"/>
<keyword evidence="2" id="KW-1185">Reference proteome</keyword>
<accession>A0A1H8RXF2</accession>
<name>A0A1H8RXF2_9BRAD</name>
<reference evidence="2" key="1">
    <citation type="submission" date="2016-10" db="EMBL/GenBank/DDBJ databases">
        <authorList>
            <person name="Varghese N."/>
            <person name="Submissions S."/>
        </authorList>
    </citation>
    <scope>NUCLEOTIDE SEQUENCE [LARGE SCALE GENOMIC DNA]</scope>
    <source>
        <strain evidence="2">DSM 123</strain>
    </source>
</reference>
<dbReference type="Proteomes" id="UP000199615">
    <property type="component" value="Unassembled WGS sequence"/>
</dbReference>
<organism evidence="1 2">
    <name type="scientific">Rhodopseudomonas pseudopalustris</name>
    <dbReference type="NCBI Taxonomy" id="1513892"/>
    <lineage>
        <taxon>Bacteria</taxon>
        <taxon>Pseudomonadati</taxon>
        <taxon>Pseudomonadota</taxon>
        <taxon>Alphaproteobacteria</taxon>
        <taxon>Hyphomicrobiales</taxon>
        <taxon>Nitrobacteraceae</taxon>
        <taxon>Rhodopseudomonas</taxon>
    </lineage>
</organism>